<keyword evidence="4" id="KW-1185">Reference proteome</keyword>
<evidence type="ECO:0000259" key="2">
    <source>
        <dbReference type="Pfam" id="PF00782"/>
    </source>
</evidence>
<dbReference type="InterPro" id="IPR036705">
    <property type="entry name" value="Ribosyl_crysJ1_sf"/>
</dbReference>
<feature type="domain" description="Dual specificity phosphatase catalytic" evidence="2">
    <location>
        <begin position="255"/>
        <end position="332"/>
    </location>
</feature>
<name>A0ABR9HHR7_9ACTN</name>
<dbReference type="InterPro" id="IPR000340">
    <property type="entry name" value="Dual-sp_phosphatase_cat-dom"/>
</dbReference>
<organism evidence="3 4">
    <name type="scientific">Nocardiopsis terrae</name>
    <dbReference type="NCBI Taxonomy" id="372655"/>
    <lineage>
        <taxon>Bacteria</taxon>
        <taxon>Bacillati</taxon>
        <taxon>Actinomycetota</taxon>
        <taxon>Actinomycetes</taxon>
        <taxon>Streptosporangiales</taxon>
        <taxon>Nocardiopsidaceae</taxon>
        <taxon>Nocardiopsis</taxon>
    </lineage>
</organism>
<dbReference type="Gene3D" id="1.10.4080.10">
    <property type="entry name" value="ADP-ribosylation/Crystallin J1"/>
    <property type="match status" value="1"/>
</dbReference>
<sequence>MPPTPPHPPEDPAHDRAAGALLGAAAAAALVGTPPARIRQFTTAATTPHLPGPHTPAGPALLAHLIRTALARAATAPPAHTPDLPAPRGPAPHAWVRALSTLVRTATPPHSPELEHTTDHDPLGASWRALTHTPHPAHDPAHGTFACTHLTQALHRARHTGGDPAAMYTGALAGARWGASALPLRALRRLSGHTDPHTLITAALVQVRGTQPRQWPQHPIRERPEQRLPPFAVPHPQDPGVLLGNLDHLRTRPQDVNAVVSLCRTHPDDAPHLSGPDWVRVWLHDTPGKNTNLHFTLDEAATAVAALRAEGKRVLLHCWAGASRTPAVAARYATAALGAPPLPTLSTLIRTVGGHLDNPTLSQAVAELSGLDLPDPTQALFPQGLPPRRPELRSVRATG</sequence>
<feature type="compositionally biased region" description="Basic and acidic residues" evidence="1">
    <location>
        <begin position="388"/>
        <end position="399"/>
    </location>
</feature>
<dbReference type="InterPro" id="IPR029021">
    <property type="entry name" value="Prot-tyrosine_phosphatase-like"/>
</dbReference>
<dbReference type="EMBL" id="JADBDY010000001">
    <property type="protein sequence ID" value="MBE1458471.1"/>
    <property type="molecule type" value="Genomic_DNA"/>
</dbReference>
<evidence type="ECO:0000313" key="4">
    <source>
        <dbReference type="Proteomes" id="UP000598217"/>
    </source>
</evidence>
<dbReference type="InterPro" id="IPR016130">
    <property type="entry name" value="Tyr_Pase_AS"/>
</dbReference>
<comment type="caution">
    <text evidence="3">The sequence shown here is derived from an EMBL/GenBank/DDBJ whole genome shotgun (WGS) entry which is preliminary data.</text>
</comment>
<dbReference type="Pfam" id="PF00782">
    <property type="entry name" value="DSPc"/>
    <property type="match status" value="1"/>
</dbReference>
<dbReference type="SUPFAM" id="SSF101478">
    <property type="entry name" value="ADP-ribosylglycohydrolase"/>
    <property type="match status" value="1"/>
</dbReference>
<evidence type="ECO:0000256" key="1">
    <source>
        <dbReference type="SAM" id="MobiDB-lite"/>
    </source>
</evidence>
<dbReference type="Gene3D" id="3.90.190.10">
    <property type="entry name" value="Protein tyrosine phosphatase superfamily"/>
    <property type="match status" value="1"/>
</dbReference>
<dbReference type="Proteomes" id="UP000598217">
    <property type="component" value="Unassembled WGS sequence"/>
</dbReference>
<gene>
    <name evidence="3" type="ORF">H4W79_002685</name>
</gene>
<feature type="region of interest" description="Disordered" evidence="1">
    <location>
        <begin position="378"/>
        <end position="399"/>
    </location>
</feature>
<accession>A0ABR9HHR7</accession>
<dbReference type="SUPFAM" id="SSF52799">
    <property type="entry name" value="(Phosphotyrosine protein) phosphatases II"/>
    <property type="match status" value="1"/>
</dbReference>
<dbReference type="PROSITE" id="PS00383">
    <property type="entry name" value="TYR_PHOSPHATASE_1"/>
    <property type="match status" value="1"/>
</dbReference>
<evidence type="ECO:0000313" key="3">
    <source>
        <dbReference type="EMBL" id="MBE1458471.1"/>
    </source>
</evidence>
<protein>
    <recommendedName>
        <fullName evidence="2">Dual specificity phosphatase catalytic domain-containing protein</fullName>
    </recommendedName>
</protein>
<reference evidence="3 4" key="1">
    <citation type="submission" date="2020-10" db="EMBL/GenBank/DDBJ databases">
        <title>Sequencing the genomes of 1000 actinobacteria strains.</title>
        <authorList>
            <person name="Klenk H.-P."/>
        </authorList>
    </citation>
    <scope>NUCLEOTIDE SEQUENCE [LARGE SCALE GENOMIC DNA]</scope>
    <source>
        <strain evidence="3 4">DSM 45157</strain>
    </source>
</reference>
<dbReference type="RefSeq" id="WP_191269684.1">
    <property type="nucleotide sequence ID" value="NZ_BMXJ01000003.1"/>
</dbReference>
<proteinExistence type="predicted"/>